<accession>A0A0Q3HRY5</accession>
<dbReference type="GO" id="GO:0016787">
    <property type="term" value="F:hydrolase activity"/>
    <property type="evidence" value="ECO:0007669"/>
    <property type="project" value="InterPro"/>
</dbReference>
<dbReference type="InterPro" id="IPR029052">
    <property type="entry name" value="Metallo-depent_PP-like"/>
</dbReference>
<evidence type="ECO:0000313" key="2">
    <source>
        <dbReference type="EMBL" id="KQK25301.1"/>
    </source>
</evidence>
<dbReference type="OrthoDB" id="356681at2"/>
<organism evidence="2 3">
    <name type="scientific">Chryseobacterium aquaticum</name>
    <dbReference type="NCBI Taxonomy" id="452084"/>
    <lineage>
        <taxon>Bacteria</taxon>
        <taxon>Pseudomonadati</taxon>
        <taxon>Bacteroidota</taxon>
        <taxon>Flavobacteriia</taxon>
        <taxon>Flavobacteriales</taxon>
        <taxon>Weeksellaceae</taxon>
        <taxon>Chryseobacterium group</taxon>
        <taxon>Chryseobacterium</taxon>
    </lineage>
</organism>
<dbReference type="SUPFAM" id="SSF56300">
    <property type="entry name" value="Metallo-dependent phosphatases"/>
    <property type="match status" value="1"/>
</dbReference>
<proteinExistence type="predicted"/>
<feature type="domain" description="Calcineurin-like phosphoesterase" evidence="1">
    <location>
        <begin position="1"/>
        <end position="215"/>
    </location>
</feature>
<sequence length="248" mass="28660">MKIQIISDLHQEFGSTDLSFDNSDVVVLAGDINLGTKGIEWIKTKILDKPVIYILGNHEYYKGSYPKTLNKIQDAAKNSNVFVLENSFVDIEDVRFHGATLWTDFSIFGSPIAYGSFCQTQMNDYKLIRRDPSYSKMRTIDIYKIHQNSKFWLKESLENSKGMRNIVVTHHAPSLQSVPEHFKNDPVTSAYASNLEDFIEEYQPLYWIHGHIHTPTRYKIGETEIICNPHGYIVEKYNGYEKELIIEV</sequence>
<dbReference type="Proteomes" id="UP000051682">
    <property type="component" value="Unassembled WGS sequence"/>
</dbReference>
<dbReference type="PANTHER" id="PTHR37844">
    <property type="entry name" value="SER/THR PROTEIN PHOSPHATASE SUPERFAMILY (AFU_ORTHOLOGUE AFUA_1G14840)"/>
    <property type="match status" value="1"/>
</dbReference>
<dbReference type="AlphaFoldDB" id="A0A0Q3HRY5"/>
<reference evidence="2 3" key="1">
    <citation type="submission" date="2015-10" db="EMBL/GenBank/DDBJ databases">
        <title>Chryseobacterium aquaticum genome.</title>
        <authorList>
            <person name="Newman J.D."/>
            <person name="Ferguson M.B."/>
            <person name="Miller J.R."/>
        </authorList>
    </citation>
    <scope>NUCLEOTIDE SEQUENCE [LARGE SCALE GENOMIC DNA]</scope>
    <source>
        <strain evidence="2 3">KCTC 12483</strain>
    </source>
</reference>
<dbReference type="RefSeq" id="WP_056015516.1">
    <property type="nucleotide sequence ID" value="NZ_JAZDST010000049.1"/>
</dbReference>
<dbReference type="EMBL" id="LLYZ01000006">
    <property type="protein sequence ID" value="KQK25301.1"/>
    <property type="molecule type" value="Genomic_DNA"/>
</dbReference>
<dbReference type="Pfam" id="PF00149">
    <property type="entry name" value="Metallophos"/>
    <property type="match status" value="1"/>
</dbReference>
<dbReference type="Gene3D" id="3.60.21.10">
    <property type="match status" value="1"/>
</dbReference>
<comment type="caution">
    <text evidence="2">The sequence shown here is derived from an EMBL/GenBank/DDBJ whole genome shotgun (WGS) entry which is preliminary data.</text>
</comment>
<keyword evidence="3" id="KW-1185">Reference proteome</keyword>
<dbReference type="PANTHER" id="PTHR37844:SF2">
    <property type="entry name" value="SER_THR PROTEIN PHOSPHATASE SUPERFAMILY (AFU_ORTHOLOGUE AFUA_1G14840)"/>
    <property type="match status" value="1"/>
</dbReference>
<protein>
    <submittedName>
        <fullName evidence="2">Phosphoesterase</fullName>
    </submittedName>
</protein>
<evidence type="ECO:0000313" key="3">
    <source>
        <dbReference type="Proteomes" id="UP000051682"/>
    </source>
</evidence>
<dbReference type="InterPro" id="IPR004843">
    <property type="entry name" value="Calcineurin-like_PHP"/>
</dbReference>
<gene>
    <name evidence="2" type="ORF">AR438_12295</name>
</gene>
<evidence type="ECO:0000259" key="1">
    <source>
        <dbReference type="Pfam" id="PF00149"/>
    </source>
</evidence>
<name>A0A0Q3HRY5_9FLAO</name>